<dbReference type="PANTHER" id="PTHR22893:SF91">
    <property type="entry name" value="NADPH DEHYDROGENASE 2-RELATED"/>
    <property type="match status" value="1"/>
</dbReference>
<dbReference type="AlphaFoldDB" id="A0AAE4GCG2"/>
<dbReference type="RefSeq" id="WP_310835888.1">
    <property type="nucleotide sequence ID" value="NZ_JAVLSM010000002.1"/>
</dbReference>
<dbReference type="GO" id="GO:0010181">
    <property type="term" value="F:FMN binding"/>
    <property type="evidence" value="ECO:0007669"/>
    <property type="project" value="InterPro"/>
</dbReference>
<dbReference type="Gene3D" id="3.20.20.70">
    <property type="entry name" value="Aldolase class I"/>
    <property type="match status" value="1"/>
</dbReference>
<evidence type="ECO:0000259" key="4">
    <source>
        <dbReference type="Pfam" id="PF00724"/>
    </source>
</evidence>
<evidence type="ECO:0000256" key="2">
    <source>
        <dbReference type="ARBA" id="ARBA00005979"/>
    </source>
</evidence>
<dbReference type="InterPro" id="IPR013785">
    <property type="entry name" value="Aldolase_TIM"/>
</dbReference>
<comment type="cofactor">
    <cofactor evidence="1">
        <name>FMN</name>
        <dbReference type="ChEBI" id="CHEBI:58210"/>
    </cofactor>
</comment>
<dbReference type="Pfam" id="PF00724">
    <property type="entry name" value="Oxidored_FMN"/>
    <property type="match status" value="1"/>
</dbReference>
<evidence type="ECO:0000256" key="1">
    <source>
        <dbReference type="ARBA" id="ARBA00001917"/>
    </source>
</evidence>
<gene>
    <name evidence="5" type="ORF">RJN63_16210</name>
</gene>
<feature type="domain" description="NADH:flavin oxidoreductase/NADH oxidase N-terminal" evidence="4">
    <location>
        <begin position="13"/>
        <end position="344"/>
    </location>
</feature>
<accession>A0AAE4GCG2</accession>
<organism evidence="5">
    <name type="scientific">Herbaspirillum huttiense subsp. nephrolepidis</name>
    <dbReference type="NCBI Taxonomy" id="3075126"/>
    <lineage>
        <taxon>Bacteria</taxon>
        <taxon>Pseudomonadati</taxon>
        <taxon>Pseudomonadota</taxon>
        <taxon>Betaproteobacteria</taxon>
        <taxon>Burkholderiales</taxon>
        <taxon>Oxalobacteraceae</taxon>
        <taxon>Herbaspirillum</taxon>
    </lineage>
</organism>
<dbReference type="GO" id="GO:0005829">
    <property type="term" value="C:cytosol"/>
    <property type="evidence" value="ECO:0007669"/>
    <property type="project" value="UniProtKB-ARBA"/>
</dbReference>
<proteinExistence type="inferred from homology"/>
<reference evidence="5" key="1">
    <citation type="submission" date="2023-02" db="EMBL/GenBank/DDBJ databases">
        <title>Description of Herbaspirillum huttiense subsp. nephrolepsisexaltata and Herbaspirillum huttiense subsp. lycopersicon.</title>
        <authorList>
            <person name="Poudel M."/>
            <person name="Sharma A."/>
            <person name="Goss E."/>
            <person name="Tapia J.H."/>
            <person name="Harmon C.M."/>
            <person name="Jones J.B."/>
        </authorList>
    </citation>
    <scope>NUCLEOTIDE SEQUENCE</scope>
    <source>
        <strain evidence="5">NC40101</strain>
    </source>
</reference>
<comment type="caution">
    <text evidence="5">The sequence shown here is derived from an EMBL/GenBank/DDBJ whole genome shotgun (WGS) entry which is preliminary data.</text>
</comment>
<name>A0AAE4GCG2_9BURK</name>
<sequence>MTNATTNAHLHSDLFKPVQLGAVQLQNRIVMAPLTRSRAKAGDVPTELAAEYYAQRAGAGLIIAEATQISPQGKGYAWTPGIYNESHVAGWKKITDAVHAKGGRIFLQLWHVGRISHPDLQPGNALPVAPSAIKPEGNAFTESGFKPFVEPRALDASELPAIVEQYKIAAQLSLQAGFDGVEIHAANGYLLDQFLRDKTNQRTDNYGGGIENRARLLLEVVEAVTSVIPSERVGIRLSPISPANDIADSNPKALFSYVVEQLNRYKLVYLHVVEGATGGPREVEGGFDLQILRDLFKGIYIANNGYDLEMAVKARDRNLADLVAFGRPWIANPDLVERFKAGAPLAEINQATLYGGGAEGYTDYPTLQQS</sequence>
<evidence type="ECO:0000313" key="5">
    <source>
        <dbReference type="EMBL" id="MDT0338388.1"/>
    </source>
</evidence>
<evidence type="ECO:0000256" key="3">
    <source>
        <dbReference type="ARBA" id="ARBA00023002"/>
    </source>
</evidence>
<keyword evidence="3" id="KW-0560">Oxidoreductase</keyword>
<dbReference type="InterPro" id="IPR001155">
    <property type="entry name" value="OxRdtase_FMN_N"/>
</dbReference>
<dbReference type="CDD" id="cd02933">
    <property type="entry name" value="OYE_like_FMN"/>
    <property type="match status" value="1"/>
</dbReference>
<dbReference type="PANTHER" id="PTHR22893">
    <property type="entry name" value="NADH OXIDOREDUCTASE-RELATED"/>
    <property type="match status" value="1"/>
</dbReference>
<dbReference type="SUPFAM" id="SSF51395">
    <property type="entry name" value="FMN-linked oxidoreductases"/>
    <property type="match status" value="1"/>
</dbReference>
<dbReference type="InterPro" id="IPR045247">
    <property type="entry name" value="Oye-like"/>
</dbReference>
<comment type="similarity">
    <text evidence="2">Belongs to the NADH:flavin oxidoreductase/NADH oxidase family.</text>
</comment>
<dbReference type="GO" id="GO:0016628">
    <property type="term" value="F:oxidoreductase activity, acting on the CH-CH group of donors, NAD or NADP as acceptor"/>
    <property type="evidence" value="ECO:0007669"/>
    <property type="project" value="UniProtKB-ARBA"/>
</dbReference>
<protein>
    <submittedName>
        <fullName evidence="5">Alkene reductase</fullName>
    </submittedName>
</protein>
<dbReference type="FunFam" id="3.20.20.70:FF:000059">
    <property type="entry name" value="N-ethylmaleimide reductase, FMN-linked"/>
    <property type="match status" value="1"/>
</dbReference>
<dbReference type="EMBL" id="JAVRAA010000008">
    <property type="protein sequence ID" value="MDT0338388.1"/>
    <property type="molecule type" value="Genomic_DNA"/>
</dbReference>